<dbReference type="Proteomes" id="UP000280455">
    <property type="component" value="Chromosome"/>
</dbReference>
<evidence type="ECO:0000313" key="1">
    <source>
        <dbReference type="EMBL" id="AZE31001.1"/>
    </source>
</evidence>
<reference evidence="1 2" key="1">
    <citation type="submission" date="2018-03" db="EMBL/GenBank/DDBJ databases">
        <title>Diversity of phytobeneficial traits revealed by whole-genome analysis of worldwide-isolated phenazine-producing Pseudomonas spp.</title>
        <authorList>
            <person name="Biessy A."/>
            <person name="Novinscak A."/>
            <person name="Blom J."/>
            <person name="Leger G."/>
            <person name="Thomashow L.S."/>
            <person name="Cazorla F.M."/>
            <person name="Josic D."/>
            <person name="Filion M."/>
        </authorList>
    </citation>
    <scope>NUCLEOTIDE SEQUENCE [LARGE SCALE GENOMIC DNA]</scope>
    <source>
        <strain evidence="1 2">ChPhzS24</strain>
    </source>
</reference>
<evidence type="ECO:0000313" key="2">
    <source>
        <dbReference type="Proteomes" id="UP000280455"/>
    </source>
</evidence>
<protein>
    <submittedName>
        <fullName evidence="1">Uncharacterized protein</fullName>
    </submittedName>
</protein>
<accession>A0AAD0ZFH8</accession>
<sequence>MTQTPPGITLEKLRRAIRLIDEPLIELTPQSLTYLRSYPALLAASRTLASTHDSGDLLLQLSAMCYGWMPRVARVNARHVDRASAALACALESDVLIDTAQMQDLANSLHSVVGTSKLLHFLRPQLYPIWDSKVALFWAMPFKKSLQAHMSNVGNYHRYIKDIEALIASPDFSAFYNDFDQAYSRRLDRLKIAPYSLSPVRAVEAAAFELSGGDYDDD</sequence>
<organism evidence="1 2">
    <name type="scientific">Pseudomonas chlororaphis subsp. aureofaciens</name>
    <dbReference type="NCBI Taxonomy" id="587851"/>
    <lineage>
        <taxon>Bacteria</taxon>
        <taxon>Pseudomonadati</taxon>
        <taxon>Pseudomonadota</taxon>
        <taxon>Gammaproteobacteria</taxon>
        <taxon>Pseudomonadales</taxon>
        <taxon>Pseudomonadaceae</taxon>
        <taxon>Pseudomonas</taxon>
    </lineage>
</organism>
<dbReference type="AlphaFoldDB" id="A0AAD0ZFH8"/>
<gene>
    <name evidence="1" type="ORF">C4K07_4225</name>
</gene>
<name>A0AAD0ZFH8_9PSED</name>
<dbReference type="EMBL" id="CP027750">
    <property type="protein sequence ID" value="AZE31001.1"/>
    <property type="molecule type" value="Genomic_DNA"/>
</dbReference>
<dbReference type="RefSeq" id="WP_124301921.1">
    <property type="nucleotide sequence ID" value="NZ_CP027749.1"/>
</dbReference>
<proteinExistence type="predicted"/>